<dbReference type="PANTHER" id="PTHR10194">
    <property type="entry name" value="RAS GTPASE-ACTIVATING PROTEINS"/>
    <property type="match status" value="1"/>
</dbReference>
<dbReference type="InterPro" id="IPR039360">
    <property type="entry name" value="Ras_GTPase"/>
</dbReference>
<evidence type="ECO:0000313" key="3">
    <source>
        <dbReference type="Proteomes" id="UP001235939"/>
    </source>
</evidence>
<dbReference type="PANTHER" id="PTHR10194:SF60">
    <property type="entry name" value="RAS GTPASE-ACTIVATING PROTEIN RASKOL"/>
    <property type="match status" value="1"/>
</dbReference>
<reference evidence="2 3" key="1">
    <citation type="submission" date="2022-01" db="EMBL/GenBank/DDBJ databases">
        <title>A chromosomal length assembly of Cordylochernes scorpioides.</title>
        <authorList>
            <person name="Zeh D."/>
            <person name="Zeh J."/>
        </authorList>
    </citation>
    <scope>NUCLEOTIDE SEQUENCE [LARGE SCALE GENOMIC DNA]</scope>
    <source>
        <strain evidence="2">IN4F17</strain>
        <tissue evidence="2">Whole Body</tissue>
    </source>
</reference>
<dbReference type="EMBL" id="CP092877">
    <property type="protein sequence ID" value="UYV77927.1"/>
    <property type="molecule type" value="Genomic_DNA"/>
</dbReference>
<keyword evidence="3" id="KW-1185">Reference proteome</keyword>
<name>A0ABY6LCH6_9ARAC</name>
<gene>
    <name evidence="2" type="ORF">LAZ67_15002883</name>
</gene>
<dbReference type="Gene3D" id="2.60.40.150">
    <property type="entry name" value="C2 domain"/>
    <property type="match status" value="1"/>
</dbReference>
<protein>
    <submittedName>
        <fullName evidence="2">DAB2IP</fullName>
    </submittedName>
</protein>
<feature type="domain" description="C2" evidence="1">
    <location>
        <begin position="37"/>
        <end position="137"/>
    </location>
</feature>
<sequence length="137" mass="15935">MEYKRCSSRIPGLGALTWYYQPGQLSPGPQGQRMSSVSILLNMTIQPDKDKVRRVEKSLNIWILEAKGMTSKKKYFCEVCLDKTLYARTSSKQKSDLCFWGEKFEFNNLTQVDLITVNLYREADKKKRRDKNILLGE</sequence>
<organism evidence="2 3">
    <name type="scientific">Cordylochernes scorpioides</name>
    <dbReference type="NCBI Taxonomy" id="51811"/>
    <lineage>
        <taxon>Eukaryota</taxon>
        <taxon>Metazoa</taxon>
        <taxon>Ecdysozoa</taxon>
        <taxon>Arthropoda</taxon>
        <taxon>Chelicerata</taxon>
        <taxon>Arachnida</taxon>
        <taxon>Pseudoscorpiones</taxon>
        <taxon>Cheliferoidea</taxon>
        <taxon>Chernetidae</taxon>
        <taxon>Cordylochernes</taxon>
    </lineage>
</organism>
<dbReference type="InterPro" id="IPR035892">
    <property type="entry name" value="C2_domain_sf"/>
</dbReference>
<dbReference type="SUPFAM" id="SSF49562">
    <property type="entry name" value="C2 domain (Calcium/lipid-binding domain, CaLB)"/>
    <property type="match status" value="1"/>
</dbReference>
<dbReference type="Proteomes" id="UP001235939">
    <property type="component" value="Chromosome 15"/>
</dbReference>
<dbReference type="InterPro" id="IPR000008">
    <property type="entry name" value="C2_dom"/>
</dbReference>
<evidence type="ECO:0000313" key="2">
    <source>
        <dbReference type="EMBL" id="UYV77927.1"/>
    </source>
</evidence>
<accession>A0ABY6LCH6</accession>
<dbReference type="PROSITE" id="PS50004">
    <property type="entry name" value="C2"/>
    <property type="match status" value="1"/>
</dbReference>
<evidence type="ECO:0000259" key="1">
    <source>
        <dbReference type="PROSITE" id="PS50004"/>
    </source>
</evidence>
<proteinExistence type="predicted"/>